<sequence>MNMTDIERVKRFASENDYPGETLDTINCFRRHSKTPKEDLDSLDKATDEDWLGLIDEYEGNGINWKGEFSDVNGNSVTLGDKVIWNNPDPDDFDKWYENFKICTVDDISGDRISLKDDDGDTFDVTEDECTLVRKLDYKLYEDEKYHYGVCGMLQDIENARTMTSYIHDDDLRWKLDAACRWFKEHIEAEIANHIVENQ</sequence>
<reference evidence="1 2" key="1">
    <citation type="submission" date="2018-08" db="EMBL/GenBank/DDBJ databases">
        <title>A genome reference for cultivated species of the human gut microbiota.</title>
        <authorList>
            <person name="Zou Y."/>
            <person name="Xue W."/>
            <person name="Luo G."/>
        </authorList>
    </citation>
    <scope>NUCLEOTIDE SEQUENCE [LARGE SCALE GENOMIC DNA]</scope>
    <source>
        <strain evidence="1 2">AM22-1</strain>
    </source>
</reference>
<comment type="caution">
    <text evidence="1">The sequence shown here is derived from an EMBL/GenBank/DDBJ whole genome shotgun (WGS) entry which is preliminary data.</text>
</comment>
<accession>A0A3R6E513</accession>
<gene>
    <name evidence="1" type="ORF">DW250_03340</name>
</gene>
<dbReference type="AlphaFoldDB" id="A0A3R6E513"/>
<protein>
    <submittedName>
        <fullName evidence="1">Uncharacterized protein</fullName>
    </submittedName>
</protein>
<evidence type="ECO:0000313" key="1">
    <source>
        <dbReference type="EMBL" id="RHG68113.1"/>
    </source>
</evidence>
<organism evidence="1 2">
    <name type="scientific">Segatella copri</name>
    <dbReference type="NCBI Taxonomy" id="165179"/>
    <lineage>
        <taxon>Bacteria</taxon>
        <taxon>Pseudomonadati</taxon>
        <taxon>Bacteroidota</taxon>
        <taxon>Bacteroidia</taxon>
        <taxon>Bacteroidales</taxon>
        <taxon>Prevotellaceae</taxon>
        <taxon>Segatella</taxon>
    </lineage>
</organism>
<dbReference type="EMBL" id="QRIN01000009">
    <property type="protein sequence ID" value="RHG68113.1"/>
    <property type="molecule type" value="Genomic_DNA"/>
</dbReference>
<proteinExistence type="predicted"/>
<dbReference type="Proteomes" id="UP000286501">
    <property type="component" value="Unassembled WGS sequence"/>
</dbReference>
<evidence type="ECO:0000313" key="2">
    <source>
        <dbReference type="Proteomes" id="UP000286501"/>
    </source>
</evidence>
<name>A0A3R6E513_9BACT</name>